<dbReference type="SMART" id="SM00387">
    <property type="entry name" value="HATPase_c"/>
    <property type="match status" value="1"/>
</dbReference>
<dbReference type="Pfam" id="PF02518">
    <property type="entry name" value="HATPase_c"/>
    <property type="match status" value="1"/>
</dbReference>
<dbReference type="Pfam" id="PF00512">
    <property type="entry name" value="HisKA"/>
    <property type="match status" value="1"/>
</dbReference>
<organism evidence="6 7">
    <name type="scientific">Schleiferia thermophila</name>
    <dbReference type="NCBI Taxonomy" id="884107"/>
    <lineage>
        <taxon>Bacteria</taxon>
        <taxon>Pseudomonadati</taxon>
        <taxon>Bacteroidota</taxon>
        <taxon>Flavobacteriia</taxon>
        <taxon>Flavobacteriales</taxon>
        <taxon>Schleiferiaceae</taxon>
        <taxon>Schleiferia</taxon>
    </lineage>
</organism>
<evidence type="ECO:0000313" key="7">
    <source>
        <dbReference type="Proteomes" id="UP000253517"/>
    </source>
</evidence>
<dbReference type="InterPro" id="IPR003661">
    <property type="entry name" value="HisK_dim/P_dom"/>
</dbReference>
<dbReference type="AlphaFoldDB" id="A0A369A970"/>
<dbReference type="SMART" id="SM00388">
    <property type="entry name" value="HisKA"/>
    <property type="match status" value="1"/>
</dbReference>
<evidence type="ECO:0000256" key="1">
    <source>
        <dbReference type="ARBA" id="ARBA00000085"/>
    </source>
</evidence>
<comment type="caution">
    <text evidence="6">The sequence shown here is derived from an EMBL/GenBank/DDBJ whole genome shotgun (WGS) entry which is preliminary data.</text>
</comment>
<dbReference type="PROSITE" id="PS50109">
    <property type="entry name" value="HIS_KIN"/>
    <property type="match status" value="1"/>
</dbReference>
<comment type="catalytic activity">
    <reaction evidence="1">
        <text>ATP + protein L-histidine = ADP + protein N-phospho-L-histidine.</text>
        <dbReference type="EC" id="2.7.13.3"/>
    </reaction>
</comment>
<dbReference type="InterPro" id="IPR036890">
    <property type="entry name" value="HATPase_C_sf"/>
</dbReference>
<dbReference type="SUPFAM" id="SSF47384">
    <property type="entry name" value="Homodimeric domain of signal transducing histidine kinase"/>
    <property type="match status" value="1"/>
</dbReference>
<dbReference type="InterPro" id="IPR003594">
    <property type="entry name" value="HATPase_dom"/>
</dbReference>
<dbReference type="Gene3D" id="1.10.287.130">
    <property type="match status" value="1"/>
</dbReference>
<evidence type="ECO:0000259" key="5">
    <source>
        <dbReference type="PROSITE" id="PS50109"/>
    </source>
</evidence>
<dbReference type="CDD" id="cd00082">
    <property type="entry name" value="HisKA"/>
    <property type="match status" value="1"/>
</dbReference>
<evidence type="ECO:0000256" key="4">
    <source>
        <dbReference type="SAM" id="Coils"/>
    </source>
</evidence>
<sequence length="406" mass="45868">MIAAPIPADEDERLKELYRYEILDSPSEEDFNQLVELASAICQAPISLVSLIDKNRQWFKAKKGIDLDETPRELAFCAHAILQDKVFIVENALLDERFYDNPFVINDGIRFYAGIPLKTRTGKKLGTLCILDTESRDLTPLQHRALEILGRQVMNLIELRLINNKQQKLIERLQKQKQELKEKNDFVSKALKLLAHDIRGPLTSINGILDLISNGYLHPTDETETFKELSDSVRSTLRMVNDTLKWSLNTSNRSINLEPLSLKKLVDEIVKLFQLILNSKNITLINDIPADIILNTDRDLLEIILRNIIQNATKFTQNGKIHLAAVSADLHITIKVKDTGCGMTREQLDAINTMSEIQSTFGTHGEKGTGFGLKMCFDLVKMLGGKITAYSEPGKGSEFAITLYNF</sequence>
<protein>
    <recommendedName>
        <fullName evidence="2">histidine kinase</fullName>
        <ecNumber evidence="2">2.7.13.3</ecNumber>
    </recommendedName>
</protein>
<keyword evidence="6" id="KW-0418">Kinase</keyword>
<dbReference type="EC" id="2.7.13.3" evidence="2"/>
<name>A0A369A970_9FLAO</name>
<dbReference type="InterPro" id="IPR003018">
    <property type="entry name" value="GAF"/>
</dbReference>
<dbReference type="EMBL" id="QPJS01000001">
    <property type="protein sequence ID" value="RCX04958.1"/>
    <property type="molecule type" value="Genomic_DNA"/>
</dbReference>
<keyword evidence="4" id="KW-0175">Coiled coil</keyword>
<evidence type="ECO:0000256" key="3">
    <source>
        <dbReference type="ARBA" id="ARBA00022553"/>
    </source>
</evidence>
<accession>A0A369A970</accession>
<dbReference type="RefSeq" id="WP_114365568.1">
    <property type="nucleotide sequence ID" value="NZ_BHZF01000001.1"/>
</dbReference>
<dbReference type="SMART" id="SM00065">
    <property type="entry name" value="GAF"/>
    <property type="match status" value="1"/>
</dbReference>
<keyword evidence="3" id="KW-0597">Phosphoprotein</keyword>
<gene>
    <name evidence="6" type="ORF">DES35_101237</name>
</gene>
<dbReference type="InterPro" id="IPR036097">
    <property type="entry name" value="HisK_dim/P_sf"/>
</dbReference>
<proteinExistence type="predicted"/>
<reference evidence="6 7" key="1">
    <citation type="submission" date="2018-07" db="EMBL/GenBank/DDBJ databases">
        <title>Genomic Encyclopedia of Type Strains, Phase IV (KMG-IV): sequencing the most valuable type-strain genomes for metagenomic binning, comparative biology and taxonomic classification.</title>
        <authorList>
            <person name="Goeker M."/>
        </authorList>
    </citation>
    <scope>NUCLEOTIDE SEQUENCE [LARGE SCALE GENOMIC DNA]</scope>
    <source>
        <strain evidence="6 7">DSM 21410</strain>
    </source>
</reference>
<dbReference type="PRINTS" id="PR00344">
    <property type="entry name" value="BCTRLSENSOR"/>
</dbReference>
<feature type="coiled-coil region" evidence="4">
    <location>
        <begin position="156"/>
        <end position="190"/>
    </location>
</feature>
<evidence type="ECO:0000256" key="2">
    <source>
        <dbReference type="ARBA" id="ARBA00012438"/>
    </source>
</evidence>
<dbReference type="PANTHER" id="PTHR43102:SF2">
    <property type="entry name" value="GAF DOMAIN-CONTAINING PROTEIN"/>
    <property type="match status" value="1"/>
</dbReference>
<dbReference type="Pfam" id="PF01590">
    <property type="entry name" value="GAF"/>
    <property type="match status" value="1"/>
</dbReference>
<keyword evidence="6" id="KW-0808">Transferase</keyword>
<keyword evidence="7" id="KW-1185">Reference proteome</keyword>
<dbReference type="PANTHER" id="PTHR43102">
    <property type="entry name" value="SLR1143 PROTEIN"/>
    <property type="match status" value="1"/>
</dbReference>
<dbReference type="Gene3D" id="3.30.565.10">
    <property type="entry name" value="Histidine kinase-like ATPase, C-terminal domain"/>
    <property type="match status" value="1"/>
</dbReference>
<dbReference type="InterPro" id="IPR029016">
    <property type="entry name" value="GAF-like_dom_sf"/>
</dbReference>
<dbReference type="Proteomes" id="UP000253517">
    <property type="component" value="Unassembled WGS sequence"/>
</dbReference>
<dbReference type="InterPro" id="IPR004358">
    <property type="entry name" value="Sig_transdc_His_kin-like_C"/>
</dbReference>
<feature type="domain" description="Histidine kinase" evidence="5">
    <location>
        <begin position="193"/>
        <end position="406"/>
    </location>
</feature>
<dbReference type="Gene3D" id="3.30.450.40">
    <property type="match status" value="1"/>
</dbReference>
<dbReference type="SUPFAM" id="SSF55874">
    <property type="entry name" value="ATPase domain of HSP90 chaperone/DNA topoisomerase II/histidine kinase"/>
    <property type="match status" value="1"/>
</dbReference>
<dbReference type="GO" id="GO:0000155">
    <property type="term" value="F:phosphorelay sensor kinase activity"/>
    <property type="evidence" value="ECO:0007669"/>
    <property type="project" value="InterPro"/>
</dbReference>
<dbReference type="SUPFAM" id="SSF55781">
    <property type="entry name" value="GAF domain-like"/>
    <property type="match status" value="1"/>
</dbReference>
<evidence type="ECO:0000313" key="6">
    <source>
        <dbReference type="EMBL" id="RCX04958.1"/>
    </source>
</evidence>
<dbReference type="InterPro" id="IPR005467">
    <property type="entry name" value="His_kinase_dom"/>
</dbReference>